<keyword evidence="1 4" id="KW-0349">Heme</keyword>
<proteinExistence type="predicted"/>
<dbReference type="InterPro" id="IPR009056">
    <property type="entry name" value="Cyt_c-like_dom"/>
</dbReference>
<dbReference type="STRING" id="54.SAMN02745121_04672"/>
<accession>A0A1I2BGK1</accession>
<dbReference type="AlphaFoldDB" id="A0A1I2BGK1"/>
<evidence type="ECO:0000256" key="4">
    <source>
        <dbReference type="PROSITE-ProRule" id="PRU00433"/>
    </source>
</evidence>
<evidence type="ECO:0000313" key="6">
    <source>
        <dbReference type="EMBL" id="SFE55314.1"/>
    </source>
</evidence>
<sequence>MRRQPELVRPRTRRRSCAPLLAVFSLLSCGTGPQDPVRADIPPAPPPAAPQIALEPPADPAAVARGQALIDRFECVRCHDLPGREPAPLEKHCVRCHQDILAGRFPAPPGTLREWQGHITHLTDVPALHGLDRFRRAWLAGWLHTPHDLRPGLDSTMPRLALGTAEAADLAAALIPAAEAAAPAAGDLARGRELFGDKSCALCHRFTGAPNIAPAARLPVPLDEAQLQRGLAQAPDLRFTRERMRPAALVAWLLDPPRHKPGTPMPKIPLDEADARALAAYVTEVPLEPPPAPKHVQRLPLLERRVTWAEVEAKVFKRTCWHCHSDPDYARGDGGPGNSGGYGFTPRRLDLASYTGIASGSVGDDGKRRSVFAPLADGTPRIVAHMLARHAEVEGAAPELRGMPLGLTPVPLADIQLVDTWIAQGRPQ</sequence>
<dbReference type="GO" id="GO:0009055">
    <property type="term" value="F:electron transfer activity"/>
    <property type="evidence" value="ECO:0007669"/>
    <property type="project" value="InterPro"/>
</dbReference>
<dbReference type="PROSITE" id="PS51007">
    <property type="entry name" value="CYTC"/>
    <property type="match status" value="1"/>
</dbReference>
<dbReference type="GO" id="GO:0046872">
    <property type="term" value="F:metal ion binding"/>
    <property type="evidence" value="ECO:0007669"/>
    <property type="project" value="UniProtKB-KW"/>
</dbReference>
<dbReference type="EMBL" id="FOMX01000015">
    <property type="protein sequence ID" value="SFE55314.1"/>
    <property type="molecule type" value="Genomic_DNA"/>
</dbReference>
<organism evidence="6 7">
    <name type="scientific">Nannocystis exedens</name>
    <dbReference type="NCBI Taxonomy" id="54"/>
    <lineage>
        <taxon>Bacteria</taxon>
        <taxon>Pseudomonadati</taxon>
        <taxon>Myxococcota</taxon>
        <taxon>Polyangia</taxon>
        <taxon>Nannocystales</taxon>
        <taxon>Nannocystaceae</taxon>
        <taxon>Nannocystis</taxon>
    </lineage>
</organism>
<dbReference type="RefSeq" id="WP_245913612.1">
    <property type="nucleotide sequence ID" value="NZ_FOMX01000015.1"/>
</dbReference>
<dbReference type="Gene3D" id="1.10.760.10">
    <property type="entry name" value="Cytochrome c-like domain"/>
    <property type="match status" value="2"/>
</dbReference>
<reference evidence="7" key="1">
    <citation type="submission" date="2016-10" db="EMBL/GenBank/DDBJ databases">
        <authorList>
            <person name="Varghese N."/>
            <person name="Submissions S."/>
        </authorList>
    </citation>
    <scope>NUCLEOTIDE SEQUENCE [LARGE SCALE GENOMIC DNA]</scope>
    <source>
        <strain evidence="7">ATCC 25963</strain>
    </source>
</reference>
<evidence type="ECO:0000256" key="1">
    <source>
        <dbReference type="ARBA" id="ARBA00022617"/>
    </source>
</evidence>
<keyword evidence="7" id="KW-1185">Reference proteome</keyword>
<gene>
    <name evidence="6" type="ORF">SAMN02745121_04672</name>
</gene>
<evidence type="ECO:0000259" key="5">
    <source>
        <dbReference type="PROSITE" id="PS51007"/>
    </source>
</evidence>
<dbReference type="GO" id="GO:0020037">
    <property type="term" value="F:heme binding"/>
    <property type="evidence" value="ECO:0007669"/>
    <property type="project" value="InterPro"/>
</dbReference>
<dbReference type="PROSITE" id="PS51257">
    <property type="entry name" value="PROKAR_LIPOPROTEIN"/>
    <property type="match status" value="1"/>
</dbReference>
<keyword evidence="3 4" id="KW-0408">Iron</keyword>
<protein>
    <submittedName>
        <fullName evidence="6">Cytochrome c2</fullName>
    </submittedName>
</protein>
<evidence type="ECO:0000256" key="2">
    <source>
        <dbReference type="ARBA" id="ARBA00022723"/>
    </source>
</evidence>
<dbReference type="SUPFAM" id="SSF46626">
    <property type="entry name" value="Cytochrome c"/>
    <property type="match status" value="2"/>
</dbReference>
<dbReference type="InterPro" id="IPR036909">
    <property type="entry name" value="Cyt_c-like_dom_sf"/>
</dbReference>
<evidence type="ECO:0000256" key="3">
    <source>
        <dbReference type="ARBA" id="ARBA00023004"/>
    </source>
</evidence>
<dbReference type="Pfam" id="PF00034">
    <property type="entry name" value="Cytochrom_C"/>
    <property type="match status" value="1"/>
</dbReference>
<evidence type="ECO:0000313" key="7">
    <source>
        <dbReference type="Proteomes" id="UP000199400"/>
    </source>
</evidence>
<keyword evidence="2 4" id="KW-0479">Metal-binding</keyword>
<feature type="domain" description="Cytochrome c" evidence="5">
    <location>
        <begin position="186"/>
        <end position="286"/>
    </location>
</feature>
<name>A0A1I2BGK1_9BACT</name>
<dbReference type="Proteomes" id="UP000199400">
    <property type="component" value="Unassembled WGS sequence"/>
</dbReference>